<keyword evidence="2" id="KW-1185">Reference proteome</keyword>
<dbReference type="Gene3D" id="3.40.50.300">
    <property type="entry name" value="P-loop containing nucleotide triphosphate hydrolases"/>
    <property type="match status" value="1"/>
</dbReference>
<protein>
    <submittedName>
        <fullName evidence="1">Uncharacterized protein</fullName>
    </submittedName>
</protein>
<sequence length="100" mass="11667">MKLTDQKLVMFSTALERSSLSQQINATYLTRYVDYMITTPIRKSVKWEEALMSQQTILEYALGSPQAEEYYHLISEEWARINGGRDKFVELNLTNELEVV</sequence>
<dbReference type="Proteomes" id="UP000192511">
    <property type="component" value="Unassembled WGS sequence"/>
</dbReference>
<comment type="caution">
    <text evidence="1">The sequence shown here is derived from an EMBL/GenBank/DDBJ whole genome shotgun (WGS) entry which is preliminary data.</text>
</comment>
<gene>
    <name evidence="1" type="ORF">A6J39_001005</name>
</gene>
<proteinExistence type="predicted"/>
<name>A0AAX0X0E6_9GAMM</name>
<reference evidence="1" key="1">
    <citation type="submission" date="2017-12" db="EMBL/GenBank/DDBJ databases">
        <title>FDA dAtabase for Regulatory Grade micrObial Sequences (FDA-ARGOS): Supporting development and validation of Infectious Disease Dx tests.</title>
        <authorList>
            <person name="Kerrigan L."/>
            <person name="Tallon L.J."/>
            <person name="Sadzewicz L."/>
            <person name="Sengamalay N."/>
            <person name="Ott S."/>
            <person name="Godinez A."/>
            <person name="Nagaraj S."/>
            <person name="Vavikolanu K."/>
            <person name="Vyas G."/>
            <person name="Nadendla S."/>
            <person name="Aluvathingal J."/>
            <person name="Sichtig H."/>
        </authorList>
    </citation>
    <scope>NUCLEOTIDE SEQUENCE [LARGE SCALE GENOMIC DNA]</scope>
    <source>
        <strain evidence="1">FDAARGOS_200</strain>
    </source>
</reference>
<dbReference type="AlphaFoldDB" id="A0AAX0X0E6"/>
<evidence type="ECO:0000313" key="1">
    <source>
        <dbReference type="EMBL" id="PNL73890.1"/>
    </source>
</evidence>
<evidence type="ECO:0000313" key="2">
    <source>
        <dbReference type="Proteomes" id="UP000192511"/>
    </source>
</evidence>
<dbReference type="EMBL" id="NBTX02000002">
    <property type="protein sequence ID" value="PNL73890.1"/>
    <property type="molecule type" value="Genomic_DNA"/>
</dbReference>
<accession>A0AAX0X0E6</accession>
<organism evidence="1 2">
    <name type="scientific">Legionella anisa</name>
    <dbReference type="NCBI Taxonomy" id="28082"/>
    <lineage>
        <taxon>Bacteria</taxon>
        <taxon>Pseudomonadati</taxon>
        <taxon>Pseudomonadota</taxon>
        <taxon>Gammaproteobacteria</taxon>
        <taxon>Legionellales</taxon>
        <taxon>Legionellaceae</taxon>
        <taxon>Legionella</taxon>
    </lineage>
</organism>
<dbReference type="InterPro" id="IPR027417">
    <property type="entry name" value="P-loop_NTPase"/>
</dbReference>